<evidence type="ECO:0000256" key="4">
    <source>
        <dbReference type="ARBA" id="ARBA00023163"/>
    </source>
</evidence>
<dbReference type="Proteomes" id="UP001165481">
    <property type="component" value="Unassembled WGS sequence"/>
</dbReference>
<evidence type="ECO:0000256" key="1">
    <source>
        <dbReference type="ARBA" id="ARBA00009437"/>
    </source>
</evidence>
<name>A0ABT7IP80_9BURK</name>
<dbReference type="PROSITE" id="PS50931">
    <property type="entry name" value="HTH_LYSR"/>
    <property type="match status" value="1"/>
</dbReference>
<dbReference type="Gene3D" id="1.10.10.10">
    <property type="entry name" value="Winged helix-like DNA-binding domain superfamily/Winged helix DNA-binding domain"/>
    <property type="match status" value="1"/>
</dbReference>
<dbReference type="InterPro" id="IPR058163">
    <property type="entry name" value="LysR-type_TF_proteobact-type"/>
</dbReference>
<dbReference type="EMBL" id="JAKZJU020000001">
    <property type="protein sequence ID" value="MDL2059775.1"/>
    <property type="molecule type" value="Genomic_DNA"/>
</dbReference>
<comment type="caution">
    <text evidence="6">The sequence shown here is derived from an EMBL/GenBank/DDBJ whole genome shotgun (WGS) entry which is preliminary data.</text>
</comment>
<dbReference type="Gene3D" id="3.40.190.290">
    <property type="match status" value="1"/>
</dbReference>
<evidence type="ECO:0000313" key="7">
    <source>
        <dbReference type="Proteomes" id="UP001165481"/>
    </source>
</evidence>
<dbReference type="InterPro" id="IPR036390">
    <property type="entry name" value="WH_DNA-bd_sf"/>
</dbReference>
<dbReference type="InterPro" id="IPR005119">
    <property type="entry name" value="LysR_subst-bd"/>
</dbReference>
<dbReference type="InterPro" id="IPR036388">
    <property type="entry name" value="WH-like_DNA-bd_sf"/>
</dbReference>
<feature type="domain" description="HTH lysR-type" evidence="5">
    <location>
        <begin position="5"/>
        <end position="62"/>
    </location>
</feature>
<dbReference type="Pfam" id="PF00126">
    <property type="entry name" value="HTH_1"/>
    <property type="match status" value="1"/>
</dbReference>
<dbReference type="InterPro" id="IPR000847">
    <property type="entry name" value="LysR_HTH_N"/>
</dbReference>
<keyword evidence="3" id="KW-0238">DNA-binding</keyword>
<keyword evidence="2" id="KW-0805">Transcription regulation</keyword>
<sequence length="337" mass="37157">MDRLLNLQAWEVFFSLLRTGSISATAIEMNISCSAVSKLVQSLEKSLGCQLFDRSRRPFLPTPRALELESSVSPIVASLKSAIETCTEGPRKIMLRIAAPPDLVVDFLSMQIMRYCLSHENLSVELSISPKLEDVLEGSVDAALLQRPVSSAGLVVRPCITCSCYPLASPAYLKKNGTPQTLDDLKQHTGLLLRWNGEPPTQFLYNRDGVPSKMLSWNRAFVADNQVTLRSWAIAGCGITLDLAASHVIEELKAGQLVPVLKQWHRQNWELCVVTRADREKASQELKNFATWWASKEGLDSMSRVVAGTAFVKKIMKEAGESLFDDPRGARPGDAAA</sequence>
<organism evidence="6 7">
    <name type="scientific">Mesosutterella faecium</name>
    <dbReference type="NCBI Taxonomy" id="2925194"/>
    <lineage>
        <taxon>Bacteria</taxon>
        <taxon>Pseudomonadati</taxon>
        <taxon>Pseudomonadota</taxon>
        <taxon>Betaproteobacteria</taxon>
        <taxon>Burkholderiales</taxon>
        <taxon>Sutterellaceae</taxon>
        <taxon>Mesosutterella</taxon>
    </lineage>
</organism>
<gene>
    <name evidence="6" type="ORF">MUN46_007520</name>
</gene>
<protein>
    <submittedName>
        <fullName evidence="6">LysR family transcriptional regulator</fullName>
    </submittedName>
</protein>
<dbReference type="RefSeq" id="WP_243377189.1">
    <property type="nucleotide sequence ID" value="NZ_JAKZJU020000001.1"/>
</dbReference>
<accession>A0ABT7IP80</accession>
<comment type="similarity">
    <text evidence="1">Belongs to the LysR transcriptional regulatory family.</text>
</comment>
<keyword evidence="7" id="KW-1185">Reference proteome</keyword>
<dbReference type="PANTHER" id="PTHR30537">
    <property type="entry name" value="HTH-TYPE TRANSCRIPTIONAL REGULATOR"/>
    <property type="match status" value="1"/>
</dbReference>
<evidence type="ECO:0000259" key="5">
    <source>
        <dbReference type="PROSITE" id="PS50931"/>
    </source>
</evidence>
<dbReference type="Pfam" id="PF03466">
    <property type="entry name" value="LysR_substrate"/>
    <property type="match status" value="1"/>
</dbReference>
<evidence type="ECO:0000313" key="6">
    <source>
        <dbReference type="EMBL" id="MDL2059775.1"/>
    </source>
</evidence>
<dbReference type="SUPFAM" id="SSF46785">
    <property type="entry name" value="Winged helix' DNA-binding domain"/>
    <property type="match status" value="1"/>
</dbReference>
<evidence type="ECO:0000256" key="2">
    <source>
        <dbReference type="ARBA" id="ARBA00023015"/>
    </source>
</evidence>
<keyword evidence="4" id="KW-0804">Transcription</keyword>
<evidence type="ECO:0000256" key="3">
    <source>
        <dbReference type="ARBA" id="ARBA00023125"/>
    </source>
</evidence>
<dbReference type="PANTHER" id="PTHR30537:SF5">
    <property type="entry name" value="HTH-TYPE TRANSCRIPTIONAL ACTIVATOR TTDR-RELATED"/>
    <property type="match status" value="1"/>
</dbReference>
<reference evidence="6" key="1">
    <citation type="submission" date="2023-03" db="EMBL/GenBank/DDBJ databases">
        <title>Mesosutterella sp. nov. isolated from porcine feces.</title>
        <authorList>
            <person name="Yu S."/>
        </authorList>
    </citation>
    <scope>NUCLEOTIDE SEQUENCE</scope>
    <source>
        <strain evidence="6">AGMB02718</strain>
    </source>
</reference>
<proteinExistence type="inferred from homology"/>
<dbReference type="SUPFAM" id="SSF53850">
    <property type="entry name" value="Periplasmic binding protein-like II"/>
    <property type="match status" value="1"/>
</dbReference>